<keyword evidence="6" id="KW-1133">Transmembrane helix</keyword>
<dbReference type="AlphaFoldDB" id="A0A4R5PLA8"/>
<dbReference type="PROSITE" id="PS00194">
    <property type="entry name" value="THIOREDOXIN_1"/>
    <property type="match status" value="1"/>
</dbReference>
<dbReference type="Proteomes" id="UP000295131">
    <property type="component" value="Unassembled WGS sequence"/>
</dbReference>
<comment type="caution">
    <text evidence="8">The sequence shown here is derived from an EMBL/GenBank/DDBJ whole genome shotgun (WGS) entry which is preliminary data.</text>
</comment>
<dbReference type="InterPro" id="IPR036249">
    <property type="entry name" value="Thioredoxin-like_sf"/>
</dbReference>
<dbReference type="NCBIfam" id="TIGR00385">
    <property type="entry name" value="dsbE"/>
    <property type="match status" value="1"/>
</dbReference>
<reference evidence="8 9" key="1">
    <citation type="journal article" date="2013" name="Int. J. Syst. Evol. Microbiol.">
        <title>Hoeflea suaedae sp. nov., an endophytic bacterium isolated from the root of the halophyte Suaeda maritima.</title>
        <authorList>
            <person name="Chung E.J."/>
            <person name="Park J.A."/>
            <person name="Pramanik P."/>
            <person name="Bibi F."/>
            <person name="Jeon C.O."/>
            <person name="Chung Y.R."/>
        </authorList>
    </citation>
    <scope>NUCLEOTIDE SEQUENCE [LARGE SCALE GENOMIC DNA]</scope>
    <source>
        <strain evidence="8 9">YC6898</strain>
    </source>
</reference>
<dbReference type="PANTHER" id="PTHR42852:SF6">
    <property type="entry name" value="THIOL:DISULFIDE INTERCHANGE PROTEIN DSBE"/>
    <property type="match status" value="1"/>
</dbReference>
<sequence>MSSDHSEPHHDEASSGRSGRSRFIFAFLPLIVFALLAIFFYVQLISGRDANEVPSVLIGTKAPLLDLPPLEGLMHDGSQVPALTDGEIAGKLTLINVFASWCVPCRQEHPYLLELSKDPRIEVVAINYKDKTENALQFLDELGNPYAAVGIDPRGQASIDWGVYGIPETYLVGPDGTILFKQIGPFTEELIAEKLEPLIAEHAVK</sequence>
<gene>
    <name evidence="8" type="ORF">E2A64_00795</name>
</gene>
<evidence type="ECO:0000313" key="8">
    <source>
        <dbReference type="EMBL" id="TDH37716.1"/>
    </source>
</evidence>
<keyword evidence="9" id="KW-1185">Reference proteome</keyword>
<dbReference type="CDD" id="cd03010">
    <property type="entry name" value="TlpA_like_DsbE"/>
    <property type="match status" value="1"/>
</dbReference>
<evidence type="ECO:0000256" key="4">
    <source>
        <dbReference type="ARBA" id="ARBA00023157"/>
    </source>
</evidence>
<proteinExistence type="inferred from homology"/>
<evidence type="ECO:0000256" key="6">
    <source>
        <dbReference type="SAM" id="Phobius"/>
    </source>
</evidence>
<feature type="domain" description="Thioredoxin" evidence="7">
    <location>
        <begin position="56"/>
        <end position="200"/>
    </location>
</feature>
<accession>A0A4R5PLA8</accession>
<dbReference type="InterPro" id="IPR017937">
    <property type="entry name" value="Thioredoxin_CS"/>
</dbReference>
<dbReference type="PANTHER" id="PTHR42852">
    <property type="entry name" value="THIOL:DISULFIDE INTERCHANGE PROTEIN DSBE"/>
    <property type="match status" value="1"/>
</dbReference>
<dbReference type="GO" id="GO:0015036">
    <property type="term" value="F:disulfide oxidoreductase activity"/>
    <property type="evidence" value="ECO:0007669"/>
    <property type="project" value="InterPro"/>
</dbReference>
<comment type="subcellular location">
    <subcellularLocation>
        <location evidence="1">Cell envelope</location>
    </subcellularLocation>
</comment>
<keyword evidence="6" id="KW-0812">Transmembrane</keyword>
<keyword evidence="4" id="KW-1015">Disulfide bond</keyword>
<keyword evidence="3" id="KW-0201">Cytochrome c-type biogenesis</keyword>
<evidence type="ECO:0000313" key="9">
    <source>
        <dbReference type="Proteomes" id="UP000295131"/>
    </source>
</evidence>
<keyword evidence="6" id="KW-0472">Membrane</keyword>
<evidence type="ECO:0000259" key="7">
    <source>
        <dbReference type="PROSITE" id="PS51352"/>
    </source>
</evidence>
<protein>
    <submittedName>
        <fullName evidence="8">DsbE family thiol:disulfide interchange protein</fullName>
    </submittedName>
</protein>
<dbReference type="InterPro" id="IPR050553">
    <property type="entry name" value="Thioredoxin_ResA/DsbE_sf"/>
</dbReference>
<dbReference type="InterPro" id="IPR013766">
    <property type="entry name" value="Thioredoxin_domain"/>
</dbReference>
<dbReference type="RefSeq" id="WP_133282554.1">
    <property type="nucleotide sequence ID" value="NZ_SMSI01000001.1"/>
</dbReference>
<evidence type="ECO:0000256" key="1">
    <source>
        <dbReference type="ARBA" id="ARBA00004196"/>
    </source>
</evidence>
<dbReference type="OrthoDB" id="9799347at2"/>
<name>A0A4R5PLA8_9HYPH</name>
<dbReference type="SUPFAM" id="SSF52833">
    <property type="entry name" value="Thioredoxin-like"/>
    <property type="match status" value="1"/>
</dbReference>
<dbReference type="InterPro" id="IPR004799">
    <property type="entry name" value="Periplasmic_diS_OxRdtase_DsbE"/>
</dbReference>
<dbReference type="GO" id="GO:0017004">
    <property type="term" value="P:cytochrome complex assembly"/>
    <property type="evidence" value="ECO:0007669"/>
    <property type="project" value="UniProtKB-KW"/>
</dbReference>
<dbReference type="Gene3D" id="3.40.30.10">
    <property type="entry name" value="Glutaredoxin"/>
    <property type="match status" value="1"/>
</dbReference>
<dbReference type="EMBL" id="SMSI01000001">
    <property type="protein sequence ID" value="TDH37716.1"/>
    <property type="molecule type" value="Genomic_DNA"/>
</dbReference>
<evidence type="ECO:0000256" key="3">
    <source>
        <dbReference type="ARBA" id="ARBA00022748"/>
    </source>
</evidence>
<feature type="transmembrane region" description="Helical" evidence="6">
    <location>
        <begin position="23"/>
        <end position="42"/>
    </location>
</feature>
<dbReference type="InterPro" id="IPR013740">
    <property type="entry name" value="Redoxin"/>
</dbReference>
<dbReference type="Pfam" id="PF08534">
    <property type="entry name" value="Redoxin"/>
    <property type="match status" value="1"/>
</dbReference>
<organism evidence="8 9">
    <name type="scientific">Pseudohoeflea suaedae</name>
    <dbReference type="NCBI Taxonomy" id="877384"/>
    <lineage>
        <taxon>Bacteria</taxon>
        <taxon>Pseudomonadati</taxon>
        <taxon>Pseudomonadota</taxon>
        <taxon>Alphaproteobacteria</taxon>
        <taxon>Hyphomicrobiales</taxon>
        <taxon>Rhizobiaceae</taxon>
        <taxon>Pseudohoeflea</taxon>
    </lineage>
</organism>
<comment type="similarity">
    <text evidence="2">Belongs to the thioredoxin family. DsbE subfamily.</text>
</comment>
<dbReference type="PROSITE" id="PS51352">
    <property type="entry name" value="THIOREDOXIN_2"/>
    <property type="match status" value="1"/>
</dbReference>
<keyword evidence="5" id="KW-0676">Redox-active center</keyword>
<evidence type="ECO:0000256" key="5">
    <source>
        <dbReference type="ARBA" id="ARBA00023284"/>
    </source>
</evidence>
<dbReference type="GO" id="GO:0030288">
    <property type="term" value="C:outer membrane-bounded periplasmic space"/>
    <property type="evidence" value="ECO:0007669"/>
    <property type="project" value="InterPro"/>
</dbReference>
<evidence type="ECO:0000256" key="2">
    <source>
        <dbReference type="ARBA" id="ARBA00007758"/>
    </source>
</evidence>